<comment type="caution">
    <text evidence="4">The sequence shown here is derived from an EMBL/GenBank/DDBJ whole genome shotgun (WGS) entry which is preliminary data.</text>
</comment>
<dbReference type="Proteomes" id="UP001321047">
    <property type="component" value="Unassembled WGS sequence"/>
</dbReference>
<comment type="similarity">
    <text evidence="1">Belongs to the short-chain dehydrogenases/reductases (SDR) family.</text>
</comment>
<dbReference type="SMART" id="SM00822">
    <property type="entry name" value="PKS_KR"/>
    <property type="match status" value="1"/>
</dbReference>
<dbReference type="InterPro" id="IPR057326">
    <property type="entry name" value="KR_dom"/>
</dbReference>
<evidence type="ECO:0000313" key="4">
    <source>
        <dbReference type="EMBL" id="MCU4751421.1"/>
    </source>
</evidence>
<proteinExistence type="inferred from homology"/>
<name>A0AAP3E5I2_9EURY</name>
<dbReference type="PRINTS" id="PR00080">
    <property type="entry name" value="SDRFAMILY"/>
</dbReference>
<dbReference type="PANTHER" id="PTHR42760">
    <property type="entry name" value="SHORT-CHAIN DEHYDROGENASES/REDUCTASES FAMILY MEMBER"/>
    <property type="match status" value="1"/>
</dbReference>
<dbReference type="PANTHER" id="PTHR42760:SF133">
    <property type="entry name" value="3-OXOACYL-[ACYL-CARRIER-PROTEIN] REDUCTASE"/>
    <property type="match status" value="1"/>
</dbReference>
<sequence length="257" mass="26799">MGEQYTHTPVTVDGKSAVVIGGTSGIGRAIALGFATEGADVIATSRDKSKVDAVTAELEEIGATTAAVTADVQDAESLRNLHEVATETFGHVDILVNSAGTVARDALTELSEDDWARDIDVLLTGIYRASKIFARDMESGSIINISSMSADQARAKRTPYCSGKAGVNGFTRAAAADLAPEIRVNAIAPGFVKTPITQGAYDEGTEKREIINQRSPMPRVATPDEIVGTAVYLASDASSFTTGEVITVDGGYSPASI</sequence>
<reference evidence="4 5" key="1">
    <citation type="submission" date="2022-09" db="EMBL/GenBank/DDBJ databases">
        <title>Enrichment on poylsaccharides allowed isolation of novel metabolic and taxonomic groups of Haloarchaea.</title>
        <authorList>
            <person name="Sorokin D.Y."/>
            <person name="Elcheninov A.G."/>
            <person name="Khizhniak T.V."/>
            <person name="Kolganova T.V."/>
            <person name="Kublanov I.V."/>
        </authorList>
    </citation>
    <scope>NUCLEOTIDE SEQUENCE [LARGE SCALE GENOMIC DNA]</scope>
    <source>
        <strain evidence="4 5">AArc-curdl1</strain>
    </source>
</reference>
<dbReference type="RefSeq" id="WP_342807165.1">
    <property type="nucleotide sequence ID" value="NZ_JAOPJZ010000002.1"/>
</dbReference>
<keyword evidence="2" id="KW-0560">Oxidoreductase</keyword>
<dbReference type="SUPFAM" id="SSF51735">
    <property type="entry name" value="NAD(P)-binding Rossmann-fold domains"/>
    <property type="match status" value="1"/>
</dbReference>
<dbReference type="InterPro" id="IPR036291">
    <property type="entry name" value="NAD(P)-bd_dom_sf"/>
</dbReference>
<dbReference type="GO" id="GO:0006633">
    <property type="term" value="P:fatty acid biosynthetic process"/>
    <property type="evidence" value="ECO:0007669"/>
    <property type="project" value="TreeGrafter"/>
</dbReference>
<dbReference type="InterPro" id="IPR020904">
    <property type="entry name" value="Sc_DH/Rdtase_CS"/>
</dbReference>
<dbReference type="Gene3D" id="3.40.50.720">
    <property type="entry name" value="NAD(P)-binding Rossmann-like Domain"/>
    <property type="match status" value="1"/>
</dbReference>
<evidence type="ECO:0000313" key="5">
    <source>
        <dbReference type="Proteomes" id="UP001321047"/>
    </source>
</evidence>
<dbReference type="GO" id="GO:0016616">
    <property type="term" value="F:oxidoreductase activity, acting on the CH-OH group of donors, NAD or NADP as acceptor"/>
    <property type="evidence" value="ECO:0007669"/>
    <property type="project" value="TreeGrafter"/>
</dbReference>
<feature type="domain" description="Ketoreductase" evidence="3">
    <location>
        <begin position="15"/>
        <end position="190"/>
    </location>
</feature>
<evidence type="ECO:0000256" key="1">
    <source>
        <dbReference type="ARBA" id="ARBA00006484"/>
    </source>
</evidence>
<dbReference type="Pfam" id="PF13561">
    <property type="entry name" value="adh_short_C2"/>
    <property type="match status" value="1"/>
</dbReference>
<evidence type="ECO:0000256" key="2">
    <source>
        <dbReference type="ARBA" id="ARBA00023002"/>
    </source>
</evidence>
<keyword evidence="5" id="KW-1185">Reference proteome</keyword>
<organism evidence="4 5">
    <name type="scientific">Natronosalvus hydrolyticus</name>
    <dbReference type="NCBI Taxonomy" id="2979988"/>
    <lineage>
        <taxon>Archaea</taxon>
        <taxon>Methanobacteriati</taxon>
        <taxon>Methanobacteriota</taxon>
        <taxon>Stenosarchaea group</taxon>
        <taxon>Halobacteria</taxon>
        <taxon>Halobacteriales</taxon>
        <taxon>Natrialbaceae</taxon>
        <taxon>Natronosalvus</taxon>
    </lineage>
</organism>
<dbReference type="FunFam" id="3.40.50.720:FF:000084">
    <property type="entry name" value="Short-chain dehydrogenase reductase"/>
    <property type="match status" value="1"/>
</dbReference>
<dbReference type="GO" id="GO:0048038">
    <property type="term" value="F:quinone binding"/>
    <property type="evidence" value="ECO:0007669"/>
    <property type="project" value="TreeGrafter"/>
</dbReference>
<dbReference type="AlphaFoldDB" id="A0AAP3E5I2"/>
<evidence type="ECO:0000259" key="3">
    <source>
        <dbReference type="SMART" id="SM00822"/>
    </source>
</evidence>
<gene>
    <name evidence="4" type="ORF">OB919_05415</name>
</gene>
<dbReference type="PROSITE" id="PS00061">
    <property type="entry name" value="ADH_SHORT"/>
    <property type="match status" value="1"/>
</dbReference>
<dbReference type="PRINTS" id="PR00081">
    <property type="entry name" value="GDHRDH"/>
</dbReference>
<dbReference type="InterPro" id="IPR002347">
    <property type="entry name" value="SDR_fam"/>
</dbReference>
<dbReference type="EMBL" id="JAOPJZ010000002">
    <property type="protein sequence ID" value="MCU4751421.1"/>
    <property type="molecule type" value="Genomic_DNA"/>
</dbReference>
<protein>
    <submittedName>
        <fullName evidence="4">SDR family oxidoreductase</fullName>
    </submittedName>
</protein>
<dbReference type="CDD" id="cd05233">
    <property type="entry name" value="SDR_c"/>
    <property type="match status" value="1"/>
</dbReference>
<accession>A0AAP3E5I2</accession>